<evidence type="ECO:0000313" key="2">
    <source>
        <dbReference type="EMBL" id="KZP18982.1"/>
    </source>
</evidence>
<sequence length="100" mass="10914">MGNRQVTEQNEHREQTIDRKGLDAGAYTSLPTWTSPPVPIPVHPFANSKSLLVVIPATKLMLKKETKLYGELCVAQDDEVAPTLRGSSSPAPLSIFSKVI</sequence>
<accession>A0A166HLC2</accession>
<dbReference type="Proteomes" id="UP000076532">
    <property type="component" value="Unassembled WGS sequence"/>
</dbReference>
<feature type="region of interest" description="Disordered" evidence="1">
    <location>
        <begin position="1"/>
        <end position="23"/>
    </location>
</feature>
<dbReference type="OrthoDB" id="10254720at2759"/>
<dbReference type="AlphaFoldDB" id="A0A166HLC2"/>
<evidence type="ECO:0000256" key="1">
    <source>
        <dbReference type="SAM" id="MobiDB-lite"/>
    </source>
</evidence>
<evidence type="ECO:0000313" key="3">
    <source>
        <dbReference type="Proteomes" id="UP000076532"/>
    </source>
</evidence>
<dbReference type="EMBL" id="KV417567">
    <property type="protein sequence ID" value="KZP18982.1"/>
    <property type="molecule type" value="Genomic_DNA"/>
</dbReference>
<reference evidence="2 3" key="1">
    <citation type="journal article" date="2016" name="Mol. Biol. Evol.">
        <title>Comparative Genomics of Early-Diverging Mushroom-Forming Fungi Provides Insights into the Origins of Lignocellulose Decay Capabilities.</title>
        <authorList>
            <person name="Nagy L.G."/>
            <person name="Riley R."/>
            <person name="Tritt A."/>
            <person name="Adam C."/>
            <person name="Daum C."/>
            <person name="Floudas D."/>
            <person name="Sun H."/>
            <person name="Yadav J.S."/>
            <person name="Pangilinan J."/>
            <person name="Larsson K.H."/>
            <person name="Matsuura K."/>
            <person name="Barry K."/>
            <person name="Labutti K."/>
            <person name="Kuo R."/>
            <person name="Ohm R.A."/>
            <person name="Bhattacharya S.S."/>
            <person name="Shirouzu T."/>
            <person name="Yoshinaga Y."/>
            <person name="Martin F.M."/>
            <person name="Grigoriev I.V."/>
            <person name="Hibbett D.S."/>
        </authorList>
    </citation>
    <scope>NUCLEOTIDE SEQUENCE [LARGE SCALE GENOMIC DNA]</scope>
    <source>
        <strain evidence="2 3">CBS 109695</strain>
    </source>
</reference>
<gene>
    <name evidence="2" type="ORF">FIBSPDRAFT_1025828</name>
</gene>
<organism evidence="2 3">
    <name type="scientific">Athelia psychrophila</name>
    <dbReference type="NCBI Taxonomy" id="1759441"/>
    <lineage>
        <taxon>Eukaryota</taxon>
        <taxon>Fungi</taxon>
        <taxon>Dikarya</taxon>
        <taxon>Basidiomycota</taxon>
        <taxon>Agaricomycotina</taxon>
        <taxon>Agaricomycetes</taxon>
        <taxon>Agaricomycetidae</taxon>
        <taxon>Atheliales</taxon>
        <taxon>Atheliaceae</taxon>
        <taxon>Athelia</taxon>
    </lineage>
</organism>
<feature type="compositionally biased region" description="Basic and acidic residues" evidence="1">
    <location>
        <begin position="9"/>
        <end position="22"/>
    </location>
</feature>
<protein>
    <submittedName>
        <fullName evidence="2">Uncharacterized protein</fullName>
    </submittedName>
</protein>
<proteinExistence type="predicted"/>
<name>A0A166HLC2_9AGAM</name>
<keyword evidence="3" id="KW-1185">Reference proteome</keyword>